<dbReference type="InterPro" id="IPR013342">
    <property type="entry name" value="Mandelate_racemase_C"/>
</dbReference>
<evidence type="ECO:0000259" key="1">
    <source>
        <dbReference type="SMART" id="SM00922"/>
    </source>
</evidence>
<proteinExistence type="predicted"/>
<dbReference type="InterPro" id="IPR036849">
    <property type="entry name" value="Enolase-like_C_sf"/>
</dbReference>
<dbReference type="RefSeq" id="WP_380115709.1">
    <property type="nucleotide sequence ID" value="NZ_JBHSIU010000018.1"/>
</dbReference>
<dbReference type="Proteomes" id="UP001595912">
    <property type="component" value="Unassembled WGS sequence"/>
</dbReference>
<dbReference type="PANTHER" id="PTHR48080">
    <property type="entry name" value="D-GALACTONATE DEHYDRATASE-RELATED"/>
    <property type="match status" value="1"/>
</dbReference>
<feature type="domain" description="Mandelate racemase/muconate lactonizing enzyme C-terminal" evidence="1">
    <location>
        <begin position="149"/>
        <end position="247"/>
    </location>
</feature>
<protein>
    <submittedName>
        <fullName evidence="2">Enolase C-terminal domain-like protein</fullName>
    </submittedName>
</protein>
<organism evidence="2 3">
    <name type="scientific">Dactylosporangium cerinum</name>
    <dbReference type="NCBI Taxonomy" id="1434730"/>
    <lineage>
        <taxon>Bacteria</taxon>
        <taxon>Bacillati</taxon>
        <taxon>Actinomycetota</taxon>
        <taxon>Actinomycetes</taxon>
        <taxon>Micromonosporales</taxon>
        <taxon>Micromonosporaceae</taxon>
        <taxon>Dactylosporangium</taxon>
    </lineage>
</organism>
<keyword evidence="3" id="KW-1185">Reference proteome</keyword>
<dbReference type="PANTHER" id="PTHR48080:SF2">
    <property type="entry name" value="D-GALACTONATE DEHYDRATASE"/>
    <property type="match status" value="1"/>
</dbReference>
<accession>A0ABV9VUV7</accession>
<evidence type="ECO:0000313" key="3">
    <source>
        <dbReference type="Proteomes" id="UP001595912"/>
    </source>
</evidence>
<dbReference type="Gene3D" id="3.20.20.120">
    <property type="entry name" value="Enolase-like C-terminal domain"/>
    <property type="match status" value="1"/>
</dbReference>
<gene>
    <name evidence="2" type="ORF">ACFPIJ_15880</name>
</gene>
<dbReference type="InterPro" id="IPR029017">
    <property type="entry name" value="Enolase-like_N"/>
</dbReference>
<dbReference type="SUPFAM" id="SSF51604">
    <property type="entry name" value="Enolase C-terminal domain-like"/>
    <property type="match status" value="1"/>
</dbReference>
<comment type="caution">
    <text evidence="2">The sequence shown here is derived from an EMBL/GenBank/DDBJ whole genome shotgun (WGS) entry which is preliminary data.</text>
</comment>
<dbReference type="SUPFAM" id="SSF54826">
    <property type="entry name" value="Enolase N-terminal domain-like"/>
    <property type="match status" value="1"/>
</dbReference>
<dbReference type="InterPro" id="IPR034593">
    <property type="entry name" value="DgoD-like"/>
</dbReference>
<evidence type="ECO:0000313" key="2">
    <source>
        <dbReference type="EMBL" id="MFC4999315.1"/>
    </source>
</evidence>
<dbReference type="SMART" id="SM00922">
    <property type="entry name" value="MR_MLE"/>
    <property type="match status" value="1"/>
</dbReference>
<reference evidence="3" key="1">
    <citation type="journal article" date="2019" name="Int. J. Syst. Evol. Microbiol.">
        <title>The Global Catalogue of Microorganisms (GCM) 10K type strain sequencing project: providing services to taxonomists for standard genome sequencing and annotation.</title>
        <authorList>
            <consortium name="The Broad Institute Genomics Platform"/>
            <consortium name="The Broad Institute Genome Sequencing Center for Infectious Disease"/>
            <person name="Wu L."/>
            <person name="Ma J."/>
        </authorList>
    </citation>
    <scope>NUCLEOTIDE SEQUENCE [LARGE SCALE GENOMIC DNA]</scope>
    <source>
        <strain evidence="3">CGMCC 4.7152</strain>
    </source>
</reference>
<dbReference type="EMBL" id="JBHSIU010000018">
    <property type="protein sequence ID" value="MFC4999315.1"/>
    <property type="molecule type" value="Genomic_DNA"/>
</dbReference>
<dbReference type="Gene3D" id="3.30.390.10">
    <property type="entry name" value="Enolase-like, N-terminal domain"/>
    <property type="match status" value="1"/>
</dbReference>
<name>A0ABV9VUV7_9ACTN</name>
<dbReference type="InterPro" id="IPR029065">
    <property type="entry name" value="Enolase_C-like"/>
</dbReference>
<dbReference type="Pfam" id="PF13378">
    <property type="entry name" value="MR_MLE_C"/>
    <property type="match status" value="1"/>
</dbReference>
<sequence>MNPVPVVRVGLHELDLPAPAPAVHHPAVRADARTDAVRGWLVGVSDGRRWGWWGPVGAAVAQQVPALVAAAFPRLPAEADPAGFGRRVRRATRHAHTGLLALVVGALELALWDLAGQRAGLPVWRLLAPAAATDRVPAYATCFGVRGGPARVSTAMDAIADAYAVQKWNAALLGPDLIGAATGFVRRHGPGRLAVDFHGAWPPERVAAACAPLAGGLAWVEEPYHPDEVDRGRPGEFGAAHAAGEHCYGVADTAQLRAGAVDVWQPDAVFCGGLMSLLAIVRAAAGAGARCAPHGGGLLPALHLAAIGERIDAVELHLLLEPRRCAHLADPPVPGPGGPFDAHPGALPVPAAPGWGGELSPQLGTNLEVVDV</sequence>